<dbReference type="InterPro" id="IPR001356">
    <property type="entry name" value="HD"/>
</dbReference>
<dbReference type="SUPFAM" id="SSF46689">
    <property type="entry name" value="Homeodomain-like"/>
    <property type="match status" value="1"/>
</dbReference>
<evidence type="ECO:0000259" key="9">
    <source>
        <dbReference type="PROSITE" id="PS51179"/>
    </source>
</evidence>
<dbReference type="PANTHER" id="PTHR11636">
    <property type="entry name" value="POU DOMAIN"/>
    <property type="match status" value="1"/>
</dbReference>
<evidence type="ECO:0000256" key="6">
    <source>
        <dbReference type="RuleBase" id="RU000682"/>
    </source>
</evidence>
<dbReference type="InterPro" id="IPR000327">
    <property type="entry name" value="POU_dom"/>
</dbReference>
<evidence type="ECO:0000256" key="4">
    <source>
        <dbReference type="ARBA" id="ARBA00023242"/>
    </source>
</evidence>
<keyword evidence="3 5" id="KW-0371">Homeobox</keyword>
<keyword evidence="4 5" id="KW-0539">Nucleus</keyword>
<feature type="domain" description="POU-specific" evidence="9">
    <location>
        <begin position="34"/>
        <end position="107"/>
    </location>
</feature>
<accession>A0A6P7U2Z5</accession>
<dbReference type="Gene3D" id="1.10.10.60">
    <property type="entry name" value="Homeodomain-like"/>
    <property type="match status" value="1"/>
</dbReference>
<feature type="domain" description="Homeobox" evidence="8">
    <location>
        <begin position="131"/>
        <end position="191"/>
    </location>
</feature>
<keyword evidence="7" id="KW-0804">Transcription</keyword>
<evidence type="ECO:0000313" key="10">
    <source>
        <dbReference type="Proteomes" id="UP000515154"/>
    </source>
</evidence>
<dbReference type="RefSeq" id="XP_029655271.1">
    <property type="nucleotide sequence ID" value="XM_029799411.1"/>
</dbReference>
<comment type="subcellular location">
    <subcellularLocation>
        <location evidence="1 5 6">Nucleus</location>
    </subcellularLocation>
</comment>
<dbReference type="GO" id="GO:0000981">
    <property type="term" value="F:DNA-binding transcription factor activity, RNA polymerase II-specific"/>
    <property type="evidence" value="ECO:0007669"/>
    <property type="project" value="TreeGrafter"/>
</dbReference>
<evidence type="ECO:0000256" key="2">
    <source>
        <dbReference type="ARBA" id="ARBA00023125"/>
    </source>
</evidence>
<reference evidence="11" key="1">
    <citation type="submission" date="2025-08" db="UniProtKB">
        <authorList>
            <consortium name="RefSeq"/>
        </authorList>
    </citation>
    <scope>IDENTIFICATION</scope>
</reference>
<evidence type="ECO:0000259" key="8">
    <source>
        <dbReference type="PROSITE" id="PS50071"/>
    </source>
</evidence>
<evidence type="ECO:0000256" key="1">
    <source>
        <dbReference type="ARBA" id="ARBA00004123"/>
    </source>
</evidence>
<dbReference type="SUPFAM" id="SSF47413">
    <property type="entry name" value="lambda repressor-like DNA-binding domains"/>
    <property type="match status" value="1"/>
</dbReference>
<dbReference type="GO" id="GO:0005634">
    <property type="term" value="C:nucleus"/>
    <property type="evidence" value="ECO:0007669"/>
    <property type="project" value="UniProtKB-SubCell"/>
</dbReference>
<evidence type="ECO:0000313" key="11">
    <source>
        <dbReference type="RefSeq" id="XP_029655271.1"/>
    </source>
</evidence>
<protein>
    <recommendedName>
        <fullName evidence="7">POU domain protein</fullName>
    </recommendedName>
</protein>
<evidence type="ECO:0000256" key="7">
    <source>
        <dbReference type="RuleBase" id="RU361194"/>
    </source>
</evidence>
<keyword evidence="2 5" id="KW-0238">DNA-binding</keyword>
<dbReference type="InterPro" id="IPR009057">
    <property type="entry name" value="Homeodomain-like_sf"/>
</dbReference>
<dbReference type="InterPro" id="IPR050255">
    <property type="entry name" value="POU_domain_TF"/>
</dbReference>
<dbReference type="PROSITE" id="PS00465">
    <property type="entry name" value="POU_2"/>
    <property type="match status" value="1"/>
</dbReference>
<dbReference type="Gene3D" id="1.10.260.40">
    <property type="entry name" value="lambda repressor-like DNA-binding domains"/>
    <property type="match status" value="1"/>
</dbReference>
<dbReference type="SMART" id="SM00389">
    <property type="entry name" value="HOX"/>
    <property type="match status" value="1"/>
</dbReference>
<dbReference type="KEGG" id="osn:115228965"/>
<evidence type="ECO:0000256" key="5">
    <source>
        <dbReference type="PROSITE-ProRule" id="PRU00108"/>
    </source>
</evidence>
<dbReference type="AlphaFoldDB" id="A0A6P7U2Z5"/>
<name>A0A6P7U2Z5_9MOLL</name>
<evidence type="ECO:0000256" key="3">
    <source>
        <dbReference type="ARBA" id="ARBA00023155"/>
    </source>
</evidence>
<dbReference type="InterPro" id="IPR010982">
    <property type="entry name" value="Lambda_DNA-bd_dom_sf"/>
</dbReference>
<feature type="DNA-binding region" description="Homeobox" evidence="5">
    <location>
        <begin position="133"/>
        <end position="192"/>
    </location>
</feature>
<dbReference type="PANTHER" id="PTHR11636:SF89">
    <property type="entry name" value="POU DOMAIN PROTEIN 2, ISOFORM B-RELATED"/>
    <property type="match status" value="1"/>
</dbReference>
<dbReference type="CDD" id="cd00086">
    <property type="entry name" value="homeodomain"/>
    <property type="match status" value="1"/>
</dbReference>
<dbReference type="Pfam" id="PF00157">
    <property type="entry name" value="Pou"/>
    <property type="match status" value="1"/>
</dbReference>
<gene>
    <name evidence="11" type="primary">LOC115228965</name>
</gene>
<dbReference type="PRINTS" id="PR00028">
    <property type="entry name" value="POUDOMAIN"/>
</dbReference>
<keyword evidence="10" id="KW-1185">Reference proteome</keyword>
<sequence>MNQNYGNPNFYQWSDLCDDSSIQGMLDDHVFTEQSEHVNDKIFRFTYYFRCERNKLGLTQSAVSSMLEKYGFTVSQTTICRFESQKLSLSSMAKLMDILNYFLVAITSSQDCPQRDYFELSMKCRVVEKYNYKRRKRTCFTEDAKEYLHKLYRNCQKPSNLEMTRASHYLGIQIDILRVWFCNRRQKDKKKRHDQHRGDFYN</sequence>
<proteinExistence type="inferred from homology"/>
<organism evidence="10 11">
    <name type="scientific">Octopus sinensis</name>
    <name type="common">East Asian common octopus</name>
    <dbReference type="NCBI Taxonomy" id="2607531"/>
    <lineage>
        <taxon>Eukaryota</taxon>
        <taxon>Metazoa</taxon>
        <taxon>Spiralia</taxon>
        <taxon>Lophotrochozoa</taxon>
        <taxon>Mollusca</taxon>
        <taxon>Cephalopoda</taxon>
        <taxon>Coleoidea</taxon>
        <taxon>Octopodiformes</taxon>
        <taxon>Octopoda</taxon>
        <taxon>Incirrata</taxon>
        <taxon>Octopodidae</taxon>
        <taxon>Octopus</taxon>
    </lineage>
</organism>
<dbReference type="InterPro" id="IPR013847">
    <property type="entry name" value="POU"/>
</dbReference>
<dbReference type="Pfam" id="PF00046">
    <property type="entry name" value="Homeodomain"/>
    <property type="match status" value="1"/>
</dbReference>
<dbReference type="GO" id="GO:0000978">
    <property type="term" value="F:RNA polymerase II cis-regulatory region sequence-specific DNA binding"/>
    <property type="evidence" value="ECO:0007669"/>
    <property type="project" value="TreeGrafter"/>
</dbReference>
<dbReference type="PROSITE" id="PS50071">
    <property type="entry name" value="HOMEOBOX_2"/>
    <property type="match status" value="1"/>
</dbReference>
<dbReference type="PROSITE" id="PS51179">
    <property type="entry name" value="POU_3"/>
    <property type="match status" value="1"/>
</dbReference>
<dbReference type="Proteomes" id="UP000515154">
    <property type="component" value="Unplaced"/>
</dbReference>
<dbReference type="SMART" id="SM00352">
    <property type="entry name" value="POU"/>
    <property type="match status" value="1"/>
</dbReference>
<comment type="similarity">
    <text evidence="7">Belongs to the POU transcription factor family.</text>
</comment>